<dbReference type="AlphaFoldDB" id="A0A4W5QUR1"/>
<reference evidence="2" key="1">
    <citation type="submission" date="2018-06" db="EMBL/GenBank/DDBJ databases">
        <title>Genome assembly of Danube salmon.</title>
        <authorList>
            <person name="Macqueen D.J."/>
            <person name="Gundappa M.K."/>
        </authorList>
    </citation>
    <scope>NUCLEOTIDE SEQUENCE [LARGE SCALE GENOMIC DNA]</scope>
</reference>
<proteinExistence type="predicted"/>
<protein>
    <submittedName>
        <fullName evidence="1">Uncharacterized protein</fullName>
    </submittedName>
</protein>
<evidence type="ECO:0000313" key="1">
    <source>
        <dbReference type="Ensembl" id="ENSHHUP00000080032.1"/>
    </source>
</evidence>
<reference evidence="1" key="3">
    <citation type="submission" date="2025-09" db="UniProtKB">
        <authorList>
            <consortium name="Ensembl"/>
        </authorList>
    </citation>
    <scope>IDENTIFICATION</scope>
</reference>
<sequence length="87" mass="9968">TALYSSSLLFCLNRGSLQQFFTVLFKQQLFTAVFTQLFTSDLYCSVLTAALYSSSLLFCLNSSSLQQFLLFKLFKQRLFTEVLYCAV</sequence>
<reference evidence="1" key="2">
    <citation type="submission" date="2025-08" db="UniProtKB">
        <authorList>
            <consortium name="Ensembl"/>
        </authorList>
    </citation>
    <scope>IDENTIFICATION</scope>
</reference>
<keyword evidence="2" id="KW-1185">Reference proteome</keyword>
<evidence type="ECO:0000313" key="2">
    <source>
        <dbReference type="Proteomes" id="UP000314982"/>
    </source>
</evidence>
<organism evidence="1 2">
    <name type="scientific">Hucho hucho</name>
    <name type="common">huchen</name>
    <dbReference type="NCBI Taxonomy" id="62062"/>
    <lineage>
        <taxon>Eukaryota</taxon>
        <taxon>Metazoa</taxon>
        <taxon>Chordata</taxon>
        <taxon>Craniata</taxon>
        <taxon>Vertebrata</taxon>
        <taxon>Euteleostomi</taxon>
        <taxon>Actinopterygii</taxon>
        <taxon>Neopterygii</taxon>
        <taxon>Teleostei</taxon>
        <taxon>Protacanthopterygii</taxon>
        <taxon>Salmoniformes</taxon>
        <taxon>Salmonidae</taxon>
        <taxon>Salmoninae</taxon>
        <taxon>Hucho</taxon>
    </lineage>
</organism>
<dbReference type="Proteomes" id="UP000314982">
    <property type="component" value="Unassembled WGS sequence"/>
</dbReference>
<accession>A0A4W5QUR1</accession>
<name>A0A4W5QUR1_9TELE</name>
<dbReference type="Ensembl" id="ENSHHUT00000082600.1">
    <property type="protein sequence ID" value="ENSHHUP00000080032.1"/>
    <property type="gene ID" value="ENSHHUG00000046623.1"/>
</dbReference>